<reference evidence="2 3" key="1">
    <citation type="submission" date="2024-02" db="EMBL/GenBank/DDBJ databases">
        <title>Genome analysis and characterization of Microbaculum marinisediminis sp. nov., isolated from marine sediment.</title>
        <authorList>
            <person name="Du Z.-J."/>
            <person name="Ye Y.-Q."/>
            <person name="Zhang Z.-R."/>
            <person name="Yuan S.-M."/>
            <person name="Zhang X.-Y."/>
        </authorList>
    </citation>
    <scope>NUCLEOTIDE SEQUENCE [LARGE SCALE GENOMIC DNA]</scope>
    <source>
        <strain evidence="2 3">SDUM1044001</strain>
    </source>
</reference>
<evidence type="ECO:0000256" key="1">
    <source>
        <dbReference type="SAM" id="SignalP"/>
    </source>
</evidence>
<gene>
    <name evidence="2" type="ORF">V3328_19490</name>
</gene>
<sequence length="724" mass="75830">MRSRTASSGLSCLVPGRKTLAVVCLAAAFAGASAAPALARTLRGTVMSGTDGASPLAGYAVSVFGAYPHDTRPEWLFLGGGESNKSGKYRVTYELPTGTRYRNAPVLFVLARKKSAMLAAVLPAGKGGGRATLNELTTVAAGTAEAQFIVEGVTSFGLPEGPKVLGNKYGVINAAMMAGNLANPRTGAIGAMLAEIPNGPDKDSYKAFLSMANAVGACVQSNRRCKKLFDATTPPGGSAPVSVLQAIANIARYPSYPGYETNSPADPLYVLSKKGSVYAGALTTRPTNWLLYLKVTGGNYEKQNASNAMSGPGNIAISPKGVVWVNDNFIPEKPLVPACAGERLLKFSPSATLEDIYFGGGLSGAGYGILMAPDNKIWVSNFGFEAVACAEDKSTAADHKSFSVFKPSGKAVSPDKGYRNGYVYWPQGMATDADGNVWMANCRNDSATLIVGGDHTNAINTRLKGGVDVFPYPGDAVPPGTEDPALVKPFGLALDNRNRAWVVGNIAETLSVIDTDGTLIRTIENPTIGDKLLKRPMGNAADSMGNIWVANSDKINVPCPPPIENIADGDDPSVAMFDPDTFEGTVYRGGGLTLPWGIIVDGSDTVWVFNFGAEFDPPYIGNEVLPDTPISRFCGASAQKCPQSRTKGVLSTGDPISPETGYTSDVFERITAGKVDRSGNIFVTTNFKKIVDPAVSPGGNSIIVVVGAATPVKTPLIGTPRHFD</sequence>
<dbReference type="InterPro" id="IPR050952">
    <property type="entry name" value="TRIM-NHL_E3_ligases"/>
</dbReference>
<dbReference type="SUPFAM" id="SSF101898">
    <property type="entry name" value="NHL repeat"/>
    <property type="match status" value="1"/>
</dbReference>
<dbReference type="RefSeq" id="WP_340331384.1">
    <property type="nucleotide sequence ID" value="NZ_JAZHOF010000008.1"/>
</dbReference>
<dbReference type="PANTHER" id="PTHR24104">
    <property type="entry name" value="E3 UBIQUITIN-PROTEIN LIGASE NHLRC1-RELATED"/>
    <property type="match status" value="1"/>
</dbReference>
<comment type="caution">
    <text evidence="2">The sequence shown here is derived from an EMBL/GenBank/DDBJ whole genome shotgun (WGS) entry which is preliminary data.</text>
</comment>
<evidence type="ECO:0008006" key="4">
    <source>
        <dbReference type="Google" id="ProtNLM"/>
    </source>
</evidence>
<keyword evidence="1" id="KW-0732">Signal</keyword>
<dbReference type="Proteomes" id="UP001378188">
    <property type="component" value="Unassembled WGS sequence"/>
</dbReference>
<feature type="signal peptide" evidence="1">
    <location>
        <begin position="1"/>
        <end position="34"/>
    </location>
</feature>
<keyword evidence="3" id="KW-1185">Reference proteome</keyword>
<dbReference type="GO" id="GO:0008270">
    <property type="term" value="F:zinc ion binding"/>
    <property type="evidence" value="ECO:0007669"/>
    <property type="project" value="UniProtKB-KW"/>
</dbReference>
<organism evidence="2 3">
    <name type="scientific">Microbaculum marinum</name>
    <dbReference type="NCBI Taxonomy" id="1764581"/>
    <lineage>
        <taxon>Bacteria</taxon>
        <taxon>Pseudomonadati</taxon>
        <taxon>Pseudomonadota</taxon>
        <taxon>Alphaproteobacteria</taxon>
        <taxon>Hyphomicrobiales</taxon>
        <taxon>Tepidamorphaceae</taxon>
        <taxon>Microbaculum</taxon>
    </lineage>
</organism>
<protein>
    <recommendedName>
        <fullName evidence="4">NHL repeat containing protein</fullName>
    </recommendedName>
</protein>
<dbReference type="EMBL" id="JAZHOF010000008">
    <property type="protein sequence ID" value="MEJ8573684.1"/>
    <property type="molecule type" value="Genomic_DNA"/>
</dbReference>
<dbReference type="PANTHER" id="PTHR24104:SF25">
    <property type="entry name" value="PROTEIN LIN-41"/>
    <property type="match status" value="1"/>
</dbReference>
<evidence type="ECO:0000313" key="2">
    <source>
        <dbReference type="EMBL" id="MEJ8573684.1"/>
    </source>
</evidence>
<dbReference type="InterPro" id="IPR011042">
    <property type="entry name" value="6-blade_b-propeller_TolB-like"/>
</dbReference>
<proteinExistence type="predicted"/>
<name>A0AAW9RWA1_9HYPH</name>
<dbReference type="AlphaFoldDB" id="A0AAW9RWA1"/>
<accession>A0AAW9RWA1</accession>
<feature type="chain" id="PRO_5043768435" description="NHL repeat containing protein" evidence="1">
    <location>
        <begin position="35"/>
        <end position="724"/>
    </location>
</feature>
<dbReference type="Gene3D" id="2.120.10.30">
    <property type="entry name" value="TolB, C-terminal domain"/>
    <property type="match status" value="2"/>
</dbReference>
<evidence type="ECO:0000313" key="3">
    <source>
        <dbReference type="Proteomes" id="UP001378188"/>
    </source>
</evidence>